<accession>A0A1J0VKS8</accession>
<sequence length="152" mass="16226">MNAGESDGATSWTTPVSALVAVTGGGFVLVVAAILAQDGPSRLLVGLAAFAVLAMAVLGVRQRPRLTMVPEPAPRLVIGTLTGPKEYPLDRIDRIRMVSYRRLGRKSAMLEVDVQHGDSERLLIFGRWDLGTNPHDVYDALVVNGFASVTDG</sequence>
<feature type="transmembrane region" description="Helical" evidence="1">
    <location>
        <begin position="12"/>
        <end position="36"/>
    </location>
</feature>
<proteinExistence type="predicted"/>
<keyword evidence="1" id="KW-0472">Membrane</keyword>
<reference evidence="3" key="1">
    <citation type="submission" date="2016-11" db="EMBL/GenBank/DDBJ databases">
        <authorList>
            <person name="Jaros S."/>
            <person name="Januszkiewicz K."/>
            <person name="Wedrychowicz H."/>
        </authorList>
    </citation>
    <scope>NUCLEOTIDE SEQUENCE [LARGE SCALE GENOMIC DNA]</scope>
    <source>
        <strain evidence="3">Y48</strain>
    </source>
</reference>
<keyword evidence="1" id="KW-1133">Transmembrane helix</keyword>
<protein>
    <recommendedName>
        <fullName evidence="2">Low molecular weight protein antigen 6 PH domain-containing protein</fullName>
    </recommendedName>
</protein>
<dbReference type="EMBL" id="CP018082">
    <property type="protein sequence ID" value="APE32643.1"/>
    <property type="molecule type" value="Genomic_DNA"/>
</dbReference>
<gene>
    <name evidence="3" type="ORF">BOX37_00080</name>
</gene>
<dbReference type="KEGG" id="nsl:BOX37_00080"/>
<dbReference type="OrthoDB" id="4381453at2"/>
<dbReference type="InterPro" id="IPR019692">
    <property type="entry name" value="CFP-6_PH"/>
</dbReference>
<dbReference type="Proteomes" id="UP000183810">
    <property type="component" value="Chromosome"/>
</dbReference>
<evidence type="ECO:0000256" key="1">
    <source>
        <dbReference type="SAM" id="Phobius"/>
    </source>
</evidence>
<feature type="transmembrane region" description="Helical" evidence="1">
    <location>
        <begin position="42"/>
        <end position="60"/>
    </location>
</feature>
<dbReference type="AlphaFoldDB" id="A0A1J0VKS8"/>
<organism evidence="3 4">
    <name type="scientific">Nocardia mangyaensis</name>
    <dbReference type="NCBI Taxonomy" id="2213200"/>
    <lineage>
        <taxon>Bacteria</taxon>
        <taxon>Bacillati</taxon>
        <taxon>Actinomycetota</taxon>
        <taxon>Actinomycetes</taxon>
        <taxon>Mycobacteriales</taxon>
        <taxon>Nocardiaceae</taxon>
        <taxon>Nocardia</taxon>
    </lineage>
</organism>
<keyword evidence="4" id="KW-1185">Reference proteome</keyword>
<dbReference type="RefSeq" id="WP_071925661.1">
    <property type="nucleotide sequence ID" value="NZ_CP018082.1"/>
</dbReference>
<evidence type="ECO:0000259" key="2">
    <source>
        <dbReference type="Pfam" id="PF10756"/>
    </source>
</evidence>
<keyword evidence="1" id="KW-0812">Transmembrane</keyword>
<feature type="domain" description="Low molecular weight protein antigen 6 PH" evidence="2">
    <location>
        <begin position="76"/>
        <end position="141"/>
    </location>
</feature>
<evidence type="ECO:0000313" key="3">
    <source>
        <dbReference type="EMBL" id="APE32643.1"/>
    </source>
</evidence>
<name>A0A1J0VKS8_9NOCA</name>
<dbReference type="Pfam" id="PF10756">
    <property type="entry name" value="bPH_6"/>
    <property type="match status" value="1"/>
</dbReference>
<evidence type="ECO:0000313" key="4">
    <source>
        <dbReference type="Proteomes" id="UP000183810"/>
    </source>
</evidence>